<name>A0A165CR99_9APHY</name>
<proteinExistence type="inferred from homology"/>
<protein>
    <recommendedName>
        <fullName evidence="4">Nudix hydrolase domain-containing protein</fullName>
    </recommendedName>
</protein>
<dbReference type="PANTHER" id="PTHR21340:SF0">
    <property type="entry name" value="BIS(5'-NUCLEOSYL)-TETRAPHOSPHATASE [ASYMMETRICAL]"/>
    <property type="match status" value="1"/>
</dbReference>
<dbReference type="SUPFAM" id="SSF55811">
    <property type="entry name" value="Nudix"/>
    <property type="match status" value="1"/>
</dbReference>
<evidence type="ECO:0000256" key="2">
    <source>
        <dbReference type="RuleBase" id="RU003476"/>
    </source>
</evidence>
<evidence type="ECO:0000259" key="4">
    <source>
        <dbReference type="PROSITE" id="PS51462"/>
    </source>
</evidence>
<dbReference type="AlphaFoldDB" id="A0A165CR99"/>
<dbReference type="InterPro" id="IPR015797">
    <property type="entry name" value="NUDIX_hydrolase-like_dom_sf"/>
</dbReference>
<evidence type="ECO:0000313" key="5">
    <source>
        <dbReference type="EMBL" id="KZT03285.1"/>
    </source>
</evidence>
<dbReference type="InterPro" id="IPR000086">
    <property type="entry name" value="NUDIX_hydrolase_dom"/>
</dbReference>
<dbReference type="InParanoid" id="A0A165CR99"/>
<dbReference type="EMBL" id="KV427645">
    <property type="protein sequence ID" value="KZT03285.1"/>
    <property type="molecule type" value="Genomic_DNA"/>
</dbReference>
<dbReference type="Proteomes" id="UP000076871">
    <property type="component" value="Unassembled WGS sequence"/>
</dbReference>
<evidence type="ECO:0000256" key="3">
    <source>
        <dbReference type="SAM" id="MobiDB-lite"/>
    </source>
</evidence>
<keyword evidence="6" id="KW-1185">Reference proteome</keyword>
<dbReference type="PRINTS" id="PR00502">
    <property type="entry name" value="NUDIXFAMILY"/>
</dbReference>
<organism evidence="5 6">
    <name type="scientific">Laetiporus sulphureus 93-53</name>
    <dbReference type="NCBI Taxonomy" id="1314785"/>
    <lineage>
        <taxon>Eukaryota</taxon>
        <taxon>Fungi</taxon>
        <taxon>Dikarya</taxon>
        <taxon>Basidiomycota</taxon>
        <taxon>Agaricomycotina</taxon>
        <taxon>Agaricomycetes</taxon>
        <taxon>Polyporales</taxon>
        <taxon>Laetiporus</taxon>
    </lineage>
</organism>
<sequence length="307" mass="34675">MNTVRSIFGFHSRSSTSAASEQTHEDSTQANADQTRHTNAVRPSGSRSSLRSERPHRNSQRTSSHHTTQPTSPSSHHVSHSSTQHEPSRRHSGPVVFSDYSTPAIPNSLFFASDFMVGAGMIVFQSETRKVLLLYEPEGKYWFFPKGRKDIGESLEQAALREAYEESGYRVDFLPLFIPTNAPSPPGDRRRVYRPCTEPIYVTTRSWGPRRRRRPTGAGDNGGEYFTYWYVGQIPADAVHEPNTGMPDELGYQSHLLTFEDAVARLEQCGLREFAVMLVVAWKLWETTETELQKRTADDGNNHSQDV</sequence>
<comment type="similarity">
    <text evidence="2">Belongs to the Nudix hydrolase family.</text>
</comment>
<gene>
    <name evidence="5" type="ORF">LAESUDRAFT_704887</name>
</gene>
<reference evidence="5 6" key="1">
    <citation type="journal article" date="2016" name="Mol. Biol. Evol.">
        <title>Comparative Genomics of Early-Diverging Mushroom-Forming Fungi Provides Insights into the Origins of Lignocellulose Decay Capabilities.</title>
        <authorList>
            <person name="Nagy L.G."/>
            <person name="Riley R."/>
            <person name="Tritt A."/>
            <person name="Adam C."/>
            <person name="Daum C."/>
            <person name="Floudas D."/>
            <person name="Sun H."/>
            <person name="Yadav J.S."/>
            <person name="Pangilinan J."/>
            <person name="Larsson K.H."/>
            <person name="Matsuura K."/>
            <person name="Barry K."/>
            <person name="Labutti K."/>
            <person name="Kuo R."/>
            <person name="Ohm R.A."/>
            <person name="Bhattacharya S.S."/>
            <person name="Shirouzu T."/>
            <person name="Yoshinaga Y."/>
            <person name="Martin F.M."/>
            <person name="Grigoriev I.V."/>
            <person name="Hibbett D.S."/>
        </authorList>
    </citation>
    <scope>NUCLEOTIDE SEQUENCE [LARGE SCALE GENOMIC DNA]</scope>
    <source>
        <strain evidence="5 6">93-53</strain>
    </source>
</reference>
<feature type="compositionally biased region" description="Polar residues" evidence="3">
    <location>
        <begin position="12"/>
        <end position="21"/>
    </location>
</feature>
<dbReference type="GO" id="GO:0006167">
    <property type="term" value="P:AMP biosynthetic process"/>
    <property type="evidence" value="ECO:0007669"/>
    <property type="project" value="TreeGrafter"/>
</dbReference>
<dbReference type="InterPro" id="IPR020476">
    <property type="entry name" value="Nudix_hydrolase"/>
</dbReference>
<dbReference type="GO" id="GO:0004081">
    <property type="term" value="F:bis(5'-nucleosyl)-tetraphosphatase (asymmetrical) activity"/>
    <property type="evidence" value="ECO:0007669"/>
    <property type="project" value="TreeGrafter"/>
</dbReference>
<dbReference type="Pfam" id="PF00293">
    <property type="entry name" value="NUDIX"/>
    <property type="match status" value="1"/>
</dbReference>
<dbReference type="InterPro" id="IPR051325">
    <property type="entry name" value="Nudix_hydrolase_domain"/>
</dbReference>
<dbReference type="OrthoDB" id="276276at2759"/>
<dbReference type="RefSeq" id="XP_040761025.1">
    <property type="nucleotide sequence ID" value="XM_040906566.1"/>
</dbReference>
<dbReference type="PROSITE" id="PS00893">
    <property type="entry name" value="NUDIX_BOX"/>
    <property type="match status" value="1"/>
</dbReference>
<evidence type="ECO:0000313" key="6">
    <source>
        <dbReference type="Proteomes" id="UP000076871"/>
    </source>
</evidence>
<dbReference type="InterPro" id="IPR020084">
    <property type="entry name" value="NUDIX_hydrolase_CS"/>
</dbReference>
<feature type="region of interest" description="Disordered" evidence="3">
    <location>
        <begin position="1"/>
        <end position="95"/>
    </location>
</feature>
<feature type="compositionally biased region" description="Low complexity" evidence="3">
    <location>
        <begin position="65"/>
        <end position="85"/>
    </location>
</feature>
<dbReference type="GeneID" id="63823595"/>
<accession>A0A165CR99</accession>
<dbReference type="GO" id="GO:0006754">
    <property type="term" value="P:ATP biosynthetic process"/>
    <property type="evidence" value="ECO:0007669"/>
    <property type="project" value="TreeGrafter"/>
</dbReference>
<dbReference type="PANTHER" id="PTHR21340">
    <property type="entry name" value="DIADENOSINE 5,5-P1,P4-TETRAPHOSPHATE PYROPHOSPHOHYDROLASE MUTT"/>
    <property type="match status" value="1"/>
</dbReference>
<dbReference type="Gene3D" id="3.90.79.10">
    <property type="entry name" value="Nucleoside Triphosphate Pyrophosphohydrolase"/>
    <property type="match status" value="1"/>
</dbReference>
<keyword evidence="1 2" id="KW-0378">Hydrolase</keyword>
<feature type="domain" description="Nudix hydrolase" evidence="4">
    <location>
        <begin position="114"/>
        <end position="280"/>
    </location>
</feature>
<evidence type="ECO:0000256" key="1">
    <source>
        <dbReference type="ARBA" id="ARBA00022801"/>
    </source>
</evidence>
<dbReference type="PROSITE" id="PS51462">
    <property type="entry name" value="NUDIX"/>
    <property type="match status" value="1"/>
</dbReference>